<dbReference type="EnsemblMetazoa" id="Aqu2.1.10621_001">
    <property type="protein sequence ID" value="Aqu2.1.10621_001"/>
    <property type="gene ID" value="Aqu2.1.10621"/>
</dbReference>
<evidence type="ECO:0000256" key="1">
    <source>
        <dbReference type="ARBA" id="ARBA00022499"/>
    </source>
</evidence>
<dbReference type="Pfam" id="PF12012">
    <property type="entry name" value="DUF3504"/>
    <property type="match status" value="1"/>
</dbReference>
<sequence>MEVRAKGVISAALSSTLSRSSPILPPSLSQSSIKAGPVLSPRPIKRFLPPTSEDYLRKVQENAIPQSTAKSTSWTLNIWKEWADNRKTLGHDFPGAPHLLQMHELNNWMSKFIVEIRRKDGKEYPASTLYQICCGIMRHLRQFYPSLNFFTMPEFDSTKKTLDGEMKRIKAATTYIKKQAEPITMNEEKWLWEKGMLGEGSPHKLLETMIFMCGIYFALRSGQEHRDLRFSQIKLKEIDGKKCLIYTENVSKNNSG</sequence>
<dbReference type="InterPro" id="IPR021893">
    <property type="entry name" value="ZMYM2-like_C"/>
</dbReference>
<evidence type="ECO:0000313" key="6">
    <source>
        <dbReference type="EnsemblMetazoa" id="Aqu2.1.10621_001"/>
    </source>
</evidence>
<organism evidence="6">
    <name type="scientific">Amphimedon queenslandica</name>
    <name type="common">Sponge</name>
    <dbReference type="NCBI Taxonomy" id="400682"/>
    <lineage>
        <taxon>Eukaryota</taxon>
        <taxon>Metazoa</taxon>
        <taxon>Porifera</taxon>
        <taxon>Demospongiae</taxon>
        <taxon>Heteroscleromorpha</taxon>
        <taxon>Haplosclerida</taxon>
        <taxon>Niphatidae</taxon>
        <taxon>Amphimedon</taxon>
    </lineage>
</organism>
<keyword evidence="3" id="KW-0832">Ubl conjugation</keyword>
<dbReference type="OrthoDB" id="6145258at2759"/>
<feature type="domain" description="ZMYM2-like/QRICH1 C-terminal" evidence="4">
    <location>
        <begin position="183"/>
        <end position="242"/>
    </location>
</feature>
<accession>A0A1X7T7U7</accession>
<dbReference type="InterPro" id="IPR042838">
    <property type="entry name" value="KIAA1958"/>
</dbReference>
<dbReference type="AlphaFoldDB" id="A0A1X7T7U7"/>
<evidence type="ECO:0000256" key="3">
    <source>
        <dbReference type="ARBA" id="ARBA00022843"/>
    </source>
</evidence>
<dbReference type="Pfam" id="PF25561">
    <property type="entry name" value="QRICH1"/>
    <property type="match status" value="1"/>
</dbReference>
<dbReference type="PANTHER" id="PTHR46963">
    <property type="entry name" value="SIMILAR TO RIKEN CDNA E130308A19"/>
    <property type="match status" value="1"/>
</dbReference>
<feature type="domain" description="QRICH1-like" evidence="5">
    <location>
        <begin position="74"/>
        <end position="167"/>
    </location>
</feature>
<keyword evidence="1" id="KW-1017">Isopeptide bond</keyword>
<protein>
    <submittedName>
        <fullName evidence="6">Uncharacterized protein</fullName>
    </submittedName>
</protein>
<dbReference type="InterPro" id="IPR057926">
    <property type="entry name" value="QRICH1_dom"/>
</dbReference>
<evidence type="ECO:0000256" key="2">
    <source>
        <dbReference type="ARBA" id="ARBA00022553"/>
    </source>
</evidence>
<proteinExistence type="predicted"/>
<evidence type="ECO:0000259" key="4">
    <source>
        <dbReference type="Pfam" id="PF12012"/>
    </source>
</evidence>
<evidence type="ECO:0000259" key="5">
    <source>
        <dbReference type="Pfam" id="PF25561"/>
    </source>
</evidence>
<reference evidence="6" key="1">
    <citation type="submission" date="2017-05" db="UniProtKB">
        <authorList>
            <consortium name="EnsemblMetazoa"/>
        </authorList>
    </citation>
    <scope>IDENTIFICATION</scope>
</reference>
<keyword evidence="2" id="KW-0597">Phosphoprotein</keyword>
<dbReference type="PANTHER" id="PTHR46963:SF4">
    <property type="entry name" value="HYPOTHETICAL PROTEIN MGC115716"/>
    <property type="match status" value="1"/>
</dbReference>
<dbReference type="InParanoid" id="A0A1X7T7U7"/>
<name>A0A1X7T7U7_AMPQE</name>